<dbReference type="PROSITE" id="PS50168">
    <property type="entry name" value="DED"/>
    <property type="match status" value="1"/>
</dbReference>
<dbReference type="GO" id="GO:0006915">
    <property type="term" value="P:apoptotic process"/>
    <property type="evidence" value="ECO:0007669"/>
    <property type="project" value="UniProtKB-KW"/>
</dbReference>
<dbReference type="Proteomes" id="UP000887568">
    <property type="component" value="Unplaced"/>
</dbReference>
<dbReference type="CDD" id="cd00045">
    <property type="entry name" value="DED"/>
    <property type="match status" value="1"/>
</dbReference>
<feature type="compositionally biased region" description="Basic residues" evidence="2">
    <location>
        <begin position="424"/>
        <end position="434"/>
    </location>
</feature>
<dbReference type="SMART" id="SM00031">
    <property type="entry name" value="DED"/>
    <property type="match status" value="1"/>
</dbReference>
<feature type="compositionally biased region" description="Basic and acidic residues" evidence="2">
    <location>
        <begin position="299"/>
        <end position="319"/>
    </location>
</feature>
<evidence type="ECO:0000259" key="3">
    <source>
        <dbReference type="PROSITE" id="PS50168"/>
    </source>
</evidence>
<dbReference type="InterPro" id="IPR001875">
    <property type="entry name" value="DED_dom"/>
</dbReference>
<dbReference type="OrthoDB" id="10070981at2759"/>
<evidence type="ECO:0000313" key="5">
    <source>
        <dbReference type="Proteomes" id="UP000887568"/>
    </source>
</evidence>
<evidence type="ECO:0000256" key="1">
    <source>
        <dbReference type="ARBA" id="ARBA00022703"/>
    </source>
</evidence>
<dbReference type="PANTHER" id="PTHR48169">
    <property type="entry name" value="DED DOMAIN-CONTAINING PROTEIN"/>
    <property type="match status" value="1"/>
</dbReference>
<dbReference type="PANTHER" id="PTHR48169:SF7">
    <property type="entry name" value="CASPASE 10"/>
    <property type="match status" value="1"/>
</dbReference>
<dbReference type="RefSeq" id="XP_038071690.1">
    <property type="nucleotide sequence ID" value="XM_038215762.1"/>
</dbReference>
<feature type="region of interest" description="Disordered" evidence="2">
    <location>
        <begin position="45"/>
        <end position="70"/>
    </location>
</feature>
<proteinExistence type="predicted"/>
<dbReference type="EnsemblMetazoa" id="XM_038215762.1">
    <property type="protein sequence ID" value="XP_038071690.1"/>
    <property type="gene ID" value="LOC119740446"/>
</dbReference>
<dbReference type="InterPro" id="IPR011029">
    <property type="entry name" value="DEATH-like_dom_sf"/>
</dbReference>
<feature type="compositionally biased region" description="Polar residues" evidence="2">
    <location>
        <begin position="439"/>
        <end position="454"/>
    </location>
</feature>
<feature type="region of interest" description="Disordered" evidence="2">
    <location>
        <begin position="253"/>
        <end position="319"/>
    </location>
</feature>
<keyword evidence="1" id="KW-0053">Apoptosis</keyword>
<dbReference type="GO" id="GO:0042981">
    <property type="term" value="P:regulation of apoptotic process"/>
    <property type="evidence" value="ECO:0007669"/>
    <property type="project" value="InterPro"/>
</dbReference>
<dbReference type="SUPFAM" id="SSF47986">
    <property type="entry name" value="DEATH domain"/>
    <property type="match status" value="1"/>
</dbReference>
<evidence type="ECO:0000313" key="4">
    <source>
        <dbReference type="EnsemblMetazoa" id="XP_038071690.1"/>
    </source>
</evidence>
<evidence type="ECO:0000256" key="2">
    <source>
        <dbReference type="SAM" id="MobiDB-lite"/>
    </source>
</evidence>
<reference evidence="4" key="1">
    <citation type="submission" date="2022-11" db="UniProtKB">
        <authorList>
            <consortium name="EnsemblMetazoa"/>
        </authorList>
    </citation>
    <scope>IDENTIFICATION</scope>
</reference>
<protein>
    <recommendedName>
        <fullName evidence="3">DED domain-containing protein</fullName>
    </recommendedName>
</protein>
<feature type="compositionally biased region" description="Basic and acidic residues" evidence="2">
    <location>
        <begin position="253"/>
        <end position="262"/>
    </location>
</feature>
<dbReference type="AlphaFoldDB" id="A0A914B799"/>
<feature type="region of interest" description="Disordered" evidence="2">
    <location>
        <begin position="411"/>
        <end position="455"/>
    </location>
</feature>
<dbReference type="OMA" id="ERVIECK"/>
<organism evidence="4 5">
    <name type="scientific">Patiria miniata</name>
    <name type="common">Bat star</name>
    <name type="synonym">Asterina miniata</name>
    <dbReference type="NCBI Taxonomy" id="46514"/>
    <lineage>
        <taxon>Eukaryota</taxon>
        <taxon>Metazoa</taxon>
        <taxon>Echinodermata</taxon>
        <taxon>Eleutherozoa</taxon>
        <taxon>Asterozoa</taxon>
        <taxon>Asteroidea</taxon>
        <taxon>Valvatacea</taxon>
        <taxon>Valvatida</taxon>
        <taxon>Asterinidae</taxon>
        <taxon>Patiria</taxon>
    </lineage>
</organism>
<feature type="domain" description="DED" evidence="3">
    <location>
        <begin position="73"/>
        <end position="152"/>
    </location>
</feature>
<dbReference type="Pfam" id="PF01335">
    <property type="entry name" value="DED"/>
    <property type="match status" value="1"/>
</dbReference>
<dbReference type="GeneID" id="119740446"/>
<sequence>MHEEPDYMYLNSMNMPQIRYFHRGRYFRPSKPLHFLPPLKLATGATHQPFPEDDGTCKKTSTRGRGRDRQHSRYRKMVTTLSSYLTLGNVADMKFLCRDHVRPPQIVDEVTNARHLFALLENQRLLAENSLYFLQTLLYYIARPDLYQIVLEFRADRQDDYKGKGVDIVDHYQVDLDEDDKRLKLASELLKFRKDLKPRRRLNEVDVNGMRRRLDELSVRMKDNIKIIQQPNASQRVCDDTTDVNSVNGDAVRQDKDREHAHKTTLRTQRTHLHTNRSPNFAPVRSFKRSGIPKTRKPLKTESVNKDPEDSQTKYQKQTEEIHVASRQELEASLTEESKDEDYYTEDEEEISVDTFGYETPCPPPRESALGVNGVKVYDDVTGNPITKYTNVKVPNPSNLDQVTNRIHKLRRQSKEQRNNSMGRIKKKKRKSKTTRTSESGLNTSRDDVGSSNADVKLPDIYDKYARQTTVQY</sequence>
<feature type="compositionally biased region" description="Basic residues" evidence="2">
    <location>
        <begin position="263"/>
        <end position="275"/>
    </location>
</feature>
<name>A0A914B799_PATMI</name>
<keyword evidence="5" id="KW-1185">Reference proteome</keyword>
<dbReference type="Gene3D" id="1.10.533.10">
    <property type="entry name" value="Death Domain, Fas"/>
    <property type="match status" value="1"/>
</dbReference>
<accession>A0A914B799</accession>